<feature type="non-terminal residue" evidence="1">
    <location>
        <position position="80"/>
    </location>
</feature>
<dbReference type="AlphaFoldDB" id="A0A399NPW5"/>
<sequence length="80" mass="8229">MQIHRVRVHRSDEALPPGEQLAGRIAAVAADPVEVDAEVTEMIVNRIIDNAAVATASLTRAPVVAARAQALAHGPSTGGA</sequence>
<dbReference type="InterPro" id="IPR036148">
    <property type="entry name" value="MmgE/PrpD_sf"/>
</dbReference>
<comment type="caution">
    <text evidence="1">The sequence shown here is derived from an EMBL/GenBank/DDBJ whole genome shotgun (WGS) entry which is preliminary data.</text>
</comment>
<accession>A0A399NPW5</accession>
<protein>
    <submittedName>
        <fullName evidence="1">MmgE/PrpD family protein</fullName>
    </submittedName>
</protein>
<dbReference type="EMBL" id="QWEC01000287">
    <property type="protein sequence ID" value="RII95797.1"/>
    <property type="molecule type" value="Genomic_DNA"/>
</dbReference>
<name>A0A399NPW5_9MICO</name>
<proteinExistence type="predicted"/>
<dbReference type="GO" id="GO:0016829">
    <property type="term" value="F:lyase activity"/>
    <property type="evidence" value="ECO:0007669"/>
    <property type="project" value="InterPro"/>
</dbReference>
<reference evidence="1 2" key="1">
    <citation type="submission" date="2018-08" db="EMBL/GenBank/DDBJ databases">
        <title>Genome Sequence of Clavibacter michiganensis Subspecies type strains, and the Atypical Peach-Colored Strains Isolated from Tomato.</title>
        <authorList>
            <person name="Osdaghi E."/>
            <person name="Portier P."/>
            <person name="Briand M."/>
            <person name="Jacques M.-A."/>
        </authorList>
    </citation>
    <scope>NUCLEOTIDE SEQUENCE [LARGE SCALE GENOMIC DNA]</scope>
    <source>
        <strain evidence="1 2">CFBP 7493</strain>
    </source>
</reference>
<evidence type="ECO:0000313" key="1">
    <source>
        <dbReference type="EMBL" id="RII95797.1"/>
    </source>
</evidence>
<dbReference type="Proteomes" id="UP000266298">
    <property type="component" value="Unassembled WGS sequence"/>
</dbReference>
<dbReference type="SUPFAM" id="SSF103378">
    <property type="entry name" value="2-methylcitrate dehydratase PrpD"/>
    <property type="match status" value="1"/>
</dbReference>
<gene>
    <name evidence="1" type="ORF">DZF96_13770</name>
</gene>
<organism evidence="1 2">
    <name type="scientific">Clavibacter michiganensis</name>
    <dbReference type="NCBI Taxonomy" id="28447"/>
    <lineage>
        <taxon>Bacteria</taxon>
        <taxon>Bacillati</taxon>
        <taxon>Actinomycetota</taxon>
        <taxon>Actinomycetes</taxon>
        <taxon>Micrococcales</taxon>
        <taxon>Microbacteriaceae</taxon>
        <taxon>Clavibacter</taxon>
    </lineage>
</organism>
<evidence type="ECO:0000313" key="2">
    <source>
        <dbReference type="Proteomes" id="UP000266298"/>
    </source>
</evidence>